<dbReference type="Proteomes" id="UP000233556">
    <property type="component" value="Unassembled WGS sequence"/>
</dbReference>
<gene>
    <name evidence="1" type="ORF">llap_12452</name>
</gene>
<sequence>MPCGKCSGFPAGSASIECPPGEAGVKGDGRDEGQNCQLNASSESWDKVEFSSIQSADNTETGKHKDLGFSEFMDDAALLCEASETCSKYHDYFIKAVERFPPLLVLKAGVDRNTSAKNSELIFSWKATDQCDAAQDFGEPFLLKKRMK</sequence>
<reference evidence="2" key="2">
    <citation type="submission" date="2017-12" db="EMBL/GenBank/DDBJ databases">
        <title>Genome sequence of the Bar-tailed Godwit (Limosa lapponica baueri).</title>
        <authorList>
            <person name="Lima N.C.B."/>
            <person name="Parody-Merino A.M."/>
            <person name="Battley P.F."/>
            <person name="Fidler A.E."/>
            <person name="Prosdocimi F."/>
        </authorList>
    </citation>
    <scope>NUCLEOTIDE SEQUENCE [LARGE SCALE GENOMIC DNA]</scope>
</reference>
<organism evidence="1 2">
    <name type="scientific">Limosa lapponica baueri</name>
    <dbReference type="NCBI Taxonomy" id="1758121"/>
    <lineage>
        <taxon>Eukaryota</taxon>
        <taxon>Metazoa</taxon>
        <taxon>Chordata</taxon>
        <taxon>Craniata</taxon>
        <taxon>Vertebrata</taxon>
        <taxon>Euteleostomi</taxon>
        <taxon>Archelosauria</taxon>
        <taxon>Archosauria</taxon>
        <taxon>Dinosauria</taxon>
        <taxon>Saurischia</taxon>
        <taxon>Theropoda</taxon>
        <taxon>Coelurosauria</taxon>
        <taxon>Aves</taxon>
        <taxon>Neognathae</taxon>
        <taxon>Neoaves</taxon>
        <taxon>Charadriiformes</taxon>
        <taxon>Scolopacidae</taxon>
        <taxon>Limosa</taxon>
    </lineage>
</organism>
<evidence type="ECO:0000313" key="1">
    <source>
        <dbReference type="EMBL" id="PKU37243.1"/>
    </source>
</evidence>
<name>A0A2I0TU25_LIMLA</name>
<dbReference type="EMBL" id="KZ507233">
    <property type="protein sequence ID" value="PKU37243.1"/>
    <property type="molecule type" value="Genomic_DNA"/>
</dbReference>
<accession>A0A2I0TU25</accession>
<reference evidence="2" key="1">
    <citation type="submission" date="2017-11" db="EMBL/GenBank/DDBJ databases">
        <authorList>
            <person name="Lima N.C."/>
            <person name="Parody-Merino A.M."/>
            <person name="Battley P.F."/>
            <person name="Fidler A.E."/>
            <person name="Prosdocimi F."/>
        </authorList>
    </citation>
    <scope>NUCLEOTIDE SEQUENCE [LARGE SCALE GENOMIC DNA]</scope>
</reference>
<protein>
    <submittedName>
        <fullName evidence="1">Uncharacterized protein</fullName>
    </submittedName>
</protein>
<evidence type="ECO:0000313" key="2">
    <source>
        <dbReference type="Proteomes" id="UP000233556"/>
    </source>
</evidence>
<proteinExistence type="predicted"/>
<dbReference type="AlphaFoldDB" id="A0A2I0TU25"/>
<keyword evidence="2" id="KW-1185">Reference proteome</keyword>